<dbReference type="Pfam" id="PF03313">
    <property type="entry name" value="SDH_alpha"/>
    <property type="match status" value="1"/>
</dbReference>
<evidence type="ECO:0000256" key="9">
    <source>
        <dbReference type="ARBA" id="ARBA00023239"/>
    </source>
</evidence>
<dbReference type="AlphaFoldDB" id="A0A0M4M1B0"/>
<keyword evidence="8 11" id="KW-0411">Iron-sulfur</keyword>
<evidence type="ECO:0000259" key="12">
    <source>
        <dbReference type="Pfam" id="PF03313"/>
    </source>
</evidence>
<dbReference type="GO" id="GO:0046872">
    <property type="term" value="F:metal ion binding"/>
    <property type="evidence" value="ECO:0007669"/>
    <property type="project" value="UniProtKB-KW"/>
</dbReference>
<dbReference type="EC" id="4.3.1.17" evidence="11"/>
<dbReference type="RefSeq" id="WP_020028676.1">
    <property type="nucleotide sequence ID" value="NZ_CP006911.1"/>
</dbReference>
<dbReference type="InterPro" id="IPR029009">
    <property type="entry name" value="ASB_dom_sf"/>
</dbReference>
<dbReference type="PANTHER" id="PTHR30182">
    <property type="entry name" value="L-SERINE DEHYDRATASE"/>
    <property type="match status" value="1"/>
</dbReference>
<dbReference type="PATRIC" id="fig|1125411.7.peg.108"/>
<gene>
    <name evidence="14" type="ORF">W908_00545</name>
</gene>
<dbReference type="EMBL" id="CP006911">
    <property type="protein sequence ID" value="ALE01229.1"/>
    <property type="molecule type" value="Genomic_DNA"/>
</dbReference>
<evidence type="ECO:0000313" key="14">
    <source>
        <dbReference type="EMBL" id="ALE01229.1"/>
    </source>
</evidence>
<feature type="domain" description="Serine dehydratase-like alpha subunit" evidence="12">
    <location>
        <begin position="194"/>
        <end position="453"/>
    </location>
</feature>
<comment type="pathway">
    <text evidence="2">Carbohydrate biosynthesis; gluconeogenesis.</text>
</comment>
<dbReference type="PANTHER" id="PTHR30182:SF1">
    <property type="entry name" value="L-SERINE DEHYDRATASE 1"/>
    <property type="match status" value="1"/>
</dbReference>
<keyword evidence="9 11" id="KW-0456">Lyase</keyword>
<evidence type="ECO:0000256" key="7">
    <source>
        <dbReference type="ARBA" id="ARBA00023004"/>
    </source>
</evidence>
<dbReference type="GO" id="GO:0006094">
    <property type="term" value="P:gluconeogenesis"/>
    <property type="evidence" value="ECO:0007669"/>
    <property type="project" value="UniProtKB-KW"/>
</dbReference>
<evidence type="ECO:0000259" key="13">
    <source>
        <dbReference type="Pfam" id="PF03315"/>
    </source>
</evidence>
<keyword evidence="5 11" id="KW-0004">4Fe-4S</keyword>
<dbReference type="InterPro" id="IPR005131">
    <property type="entry name" value="Ser_deHydtase_bsu"/>
</dbReference>
<sequence>MFISVLDLFKVGIGPSSSHTMGPMVAASAFLQDIRHYIDSNSDTKNYHVRCTLKDSLAYTGVGHATDKAVTLGLHGYLPNTIINENMDEVHDRTWNSKTINISDDISASFFSEEDIIFDTRNSLKQHPNGLVFELLDDSGGLLLSSTFFSIGGGFISTLAEIDSVEAPIAAEPSSAYPYPFDNSDQMLDMSKKNKKTIWEMKLANELENLPEEILNLELDKIWNAMKTCVEKGLTTEGILPGGLNTKRRAKQLNESLENDKENAGSSDWLCAYAMAVNEENAAGHMVVTAPTNGAAGVVPATLYYYYKHKAASQEQIRQFLLSAAAIGGLIKHNSSISGAEVGCQGEVGSASSMAAAGLCAARGGTSEQIENAAEMALEHHIGMTCDPVKGLVQVPCIERNGFGAVKAYTASSLSLRESGEHLISLDQCIAAMKRTGLDMSTKYKETSLGGLAVSFIEC</sequence>
<name>A0A0M4M1B0_9GAMM</name>
<keyword evidence="4 11" id="KW-0312">Gluconeogenesis</keyword>
<evidence type="ECO:0000256" key="4">
    <source>
        <dbReference type="ARBA" id="ARBA00022432"/>
    </source>
</evidence>
<evidence type="ECO:0000313" key="15">
    <source>
        <dbReference type="Proteomes" id="UP000068905"/>
    </source>
</evidence>
<accession>A0A0M4M1B0</accession>
<protein>
    <recommendedName>
        <fullName evidence="11">L-serine dehydratase</fullName>
        <ecNumber evidence="11">4.3.1.17</ecNumber>
    </recommendedName>
</protein>
<dbReference type="NCBIfam" id="TIGR00720">
    <property type="entry name" value="sda_mono"/>
    <property type="match status" value="1"/>
</dbReference>
<dbReference type="OrthoDB" id="9805537at2"/>
<dbReference type="Gene3D" id="3.30.1330.90">
    <property type="entry name" value="D-3-phosphoglycerate dehydrogenase, domain 3"/>
    <property type="match status" value="1"/>
</dbReference>
<proteinExistence type="inferred from homology"/>
<evidence type="ECO:0000256" key="6">
    <source>
        <dbReference type="ARBA" id="ARBA00022723"/>
    </source>
</evidence>
<dbReference type="GO" id="GO:0051539">
    <property type="term" value="F:4 iron, 4 sulfur cluster binding"/>
    <property type="evidence" value="ECO:0007669"/>
    <property type="project" value="UniProtKB-UniRule"/>
</dbReference>
<evidence type="ECO:0000256" key="5">
    <source>
        <dbReference type="ARBA" id="ARBA00022485"/>
    </source>
</evidence>
<evidence type="ECO:0000256" key="10">
    <source>
        <dbReference type="ARBA" id="ARBA00049406"/>
    </source>
</evidence>
<comment type="similarity">
    <text evidence="3 11">Belongs to the iron-sulfur dependent L-serine dehydratase family.</text>
</comment>
<dbReference type="KEGG" id="tsn:W908_00545"/>
<evidence type="ECO:0000256" key="1">
    <source>
        <dbReference type="ARBA" id="ARBA00001966"/>
    </source>
</evidence>
<dbReference type="SUPFAM" id="SSF143548">
    <property type="entry name" value="Serine metabolism enzymes domain"/>
    <property type="match status" value="1"/>
</dbReference>
<evidence type="ECO:0000256" key="11">
    <source>
        <dbReference type="RuleBase" id="RU366059"/>
    </source>
</evidence>
<keyword evidence="6 11" id="KW-0479">Metal-binding</keyword>
<organism evidence="14 15">
    <name type="scientific">Candidatus Pseudothioglobus singularis PS1</name>
    <dbReference type="NCBI Taxonomy" id="1125411"/>
    <lineage>
        <taxon>Bacteria</taxon>
        <taxon>Pseudomonadati</taxon>
        <taxon>Pseudomonadota</taxon>
        <taxon>Gammaproteobacteria</taxon>
        <taxon>Candidatus Pseudothioglobaceae</taxon>
        <taxon>Candidatus Pseudothioglobus</taxon>
    </lineage>
</organism>
<evidence type="ECO:0000256" key="8">
    <source>
        <dbReference type="ARBA" id="ARBA00023014"/>
    </source>
</evidence>
<keyword evidence="7 11" id="KW-0408">Iron</keyword>
<reference evidence="14 15" key="1">
    <citation type="journal article" date="2015" name="Genome Announc.">
        <title>Genome Sequence of 'Candidatus Thioglobus singularis' Strain PS1, a Mixotroph from the SUP05 Clade of Marine Gammaproteobacteria.</title>
        <authorList>
            <person name="Marshall K.T."/>
            <person name="Morris R.M."/>
        </authorList>
    </citation>
    <scope>NUCLEOTIDE SEQUENCE [LARGE SCALE GENOMIC DNA]</scope>
    <source>
        <strain evidence="14 15">PS1</strain>
    </source>
</reference>
<feature type="domain" description="Serine dehydratase beta chain" evidence="13">
    <location>
        <begin position="4"/>
        <end position="158"/>
    </location>
</feature>
<dbReference type="InterPro" id="IPR004644">
    <property type="entry name" value="Fe-S_L-Ser_mono"/>
</dbReference>
<dbReference type="InterPro" id="IPR051318">
    <property type="entry name" value="Fe-S_L-Ser"/>
</dbReference>
<dbReference type="InterPro" id="IPR005130">
    <property type="entry name" value="Ser_deHydtase-like_asu"/>
</dbReference>
<dbReference type="Pfam" id="PF03315">
    <property type="entry name" value="SDH_beta"/>
    <property type="match status" value="1"/>
</dbReference>
<dbReference type="Proteomes" id="UP000068905">
    <property type="component" value="Chromosome"/>
</dbReference>
<dbReference type="GO" id="GO:0003941">
    <property type="term" value="F:L-serine ammonia-lyase activity"/>
    <property type="evidence" value="ECO:0007669"/>
    <property type="project" value="UniProtKB-UniRule"/>
</dbReference>
<keyword evidence="15" id="KW-1185">Reference proteome</keyword>
<evidence type="ECO:0000256" key="2">
    <source>
        <dbReference type="ARBA" id="ARBA00004742"/>
    </source>
</evidence>
<comment type="cofactor">
    <cofactor evidence="1 11">
        <name>[4Fe-4S] cluster</name>
        <dbReference type="ChEBI" id="CHEBI:49883"/>
    </cofactor>
</comment>
<comment type="catalytic activity">
    <reaction evidence="10 11">
        <text>L-serine = pyruvate + NH4(+)</text>
        <dbReference type="Rhea" id="RHEA:19169"/>
        <dbReference type="ChEBI" id="CHEBI:15361"/>
        <dbReference type="ChEBI" id="CHEBI:28938"/>
        <dbReference type="ChEBI" id="CHEBI:33384"/>
        <dbReference type="EC" id="4.3.1.17"/>
    </reaction>
</comment>
<evidence type="ECO:0000256" key="3">
    <source>
        <dbReference type="ARBA" id="ARBA00008636"/>
    </source>
</evidence>
<dbReference type="STRING" id="1125411.W908_00545"/>